<dbReference type="eggNOG" id="COG0154">
    <property type="taxonomic scope" value="Bacteria"/>
</dbReference>
<dbReference type="InterPro" id="IPR000120">
    <property type="entry name" value="Amidase"/>
</dbReference>
<dbReference type="STRING" id="305900.GV64_13995"/>
<dbReference type="Proteomes" id="UP000027997">
    <property type="component" value="Unassembled WGS sequence"/>
</dbReference>
<dbReference type="SUPFAM" id="SSF75304">
    <property type="entry name" value="Amidase signature (AS) enzymes"/>
    <property type="match status" value="1"/>
</dbReference>
<dbReference type="GO" id="GO:0003824">
    <property type="term" value="F:catalytic activity"/>
    <property type="evidence" value="ECO:0007669"/>
    <property type="project" value="InterPro"/>
</dbReference>
<dbReference type="AlphaFoldDB" id="A0A081KC25"/>
<comment type="caution">
    <text evidence="2">The sequence shown here is derived from an EMBL/GenBank/DDBJ whole genome shotgun (WGS) entry which is preliminary data.</text>
</comment>
<evidence type="ECO:0000259" key="1">
    <source>
        <dbReference type="Pfam" id="PF01425"/>
    </source>
</evidence>
<dbReference type="Gene3D" id="3.90.1300.10">
    <property type="entry name" value="Amidase signature (AS) domain"/>
    <property type="match status" value="1"/>
</dbReference>
<dbReference type="InterPro" id="IPR023631">
    <property type="entry name" value="Amidase_dom"/>
</dbReference>
<evidence type="ECO:0000313" key="2">
    <source>
        <dbReference type="EMBL" id="KEI71701.1"/>
    </source>
</evidence>
<reference evidence="2 3" key="1">
    <citation type="submission" date="2014-06" db="EMBL/GenBank/DDBJ databases">
        <title>Whole Genome Sequences of Three Symbiotic Endozoicomonas Bacteria.</title>
        <authorList>
            <person name="Neave M.J."/>
            <person name="Apprill A."/>
            <person name="Voolstra C.R."/>
        </authorList>
    </citation>
    <scope>NUCLEOTIDE SEQUENCE [LARGE SCALE GENOMIC DNA]</scope>
    <source>
        <strain evidence="2 3">DSM 22380</strain>
    </source>
</reference>
<evidence type="ECO:0000313" key="3">
    <source>
        <dbReference type="Proteomes" id="UP000027997"/>
    </source>
</evidence>
<dbReference type="EMBL" id="JOJP01000001">
    <property type="protein sequence ID" value="KEI71701.1"/>
    <property type="molecule type" value="Genomic_DNA"/>
</dbReference>
<dbReference type="InterPro" id="IPR036928">
    <property type="entry name" value="AS_sf"/>
</dbReference>
<sequence length="671" mass="74533">MIRKQLGFLTSVRLSSIIKTLLYLLLIFHNSISFALPEITVEEIKQSLDPLKHITKSFIPSWLSSSDQAYGFELTSKRMLLNMASDPMANLLWLFGSSSYDAVQFRMNREHKVNSLLPESGITPKNPILFDEQALHDLNPDITEQISPRIYETEYQNQGAELATFNRINTGESGIGYFYYHYANNHLQPEDVVNNFYRWLDHHAPWHVKDIVIKRNQTLAVNQAKSSAERWEHCRELYSGDIEKCRLAGIIKALDGIPVVVKDEISVPGYTTSYGLDPLRVDRHFPSHTRESQSEVVKRMTDEGAIVLGKSNQHIFGLGAFGLNPHYPRMGNIYNSAYIPGGSSSGSAMFVGIGGPLAIGTDGGGSVSIPAANTGIPGLKPTEGKITAKNYDDAAPGLVAIGLLGQSFFDLAEGYRVTSQKVPTSHVLEALSNLRIGVDPGWFQHASRDVATVTLTCLETLINNLQQREGLSPQLLAMHYLPEDYEKPLWDTHTVLFGRGEAEGKAGFIDKGIPAETELALIMGLSLDRSTIENAKENKKRLTHHFQNNIFSKVDVIVMPTLLTTAPKAERPWFQVFDNGELNLAKTYLMTAHTGLANLTGGPRVTVQCGFDENYLPIGLQLMGNNNSEYLLMLLGATVEKSILARDQDHPAWKLRPHFNPFKNSSPMAQN</sequence>
<dbReference type="RefSeq" id="WP_020583404.1">
    <property type="nucleotide sequence ID" value="NZ_JOJP01000001.1"/>
</dbReference>
<dbReference type="PANTHER" id="PTHR11895">
    <property type="entry name" value="TRANSAMIDASE"/>
    <property type="match status" value="1"/>
</dbReference>
<dbReference type="PANTHER" id="PTHR11895:SF67">
    <property type="entry name" value="AMIDASE DOMAIN-CONTAINING PROTEIN"/>
    <property type="match status" value="1"/>
</dbReference>
<name>A0A081KC25_9GAMM</name>
<dbReference type="Pfam" id="PF01425">
    <property type="entry name" value="Amidase"/>
    <property type="match status" value="1"/>
</dbReference>
<keyword evidence="3" id="KW-1185">Reference proteome</keyword>
<gene>
    <name evidence="2" type="ORF">GV64_13995</name>
</gene>
<organism evidence="2 3">
    <name type="scientific">Endozoicomonas elysicola</name>
    <dbReference type="NCBI Taxonomy" id="305900"/>
    <lineage>
        <taxon>Bacteria</taxon>
        <taxon>Pseudomonadati</taxon>
        <taxon>Pseudomonadota</taxon>
        <taxon>Gammaproteobacteria</taxon>
        <taxon>Oceanospirillales</taxon>
        <taxon>Endozoicomonadaceae</taxon>
        <taxon>Endozoicomonas</taxon>
    </lineage>
</organism>
<feature type="domain" description="Amidase" evidence="1">
    <location>
        <begin position="248"/>
        <end position="632"/>
    </location>
</feature>
<protein>
    <recommendedName>
        <fullName evidence="1">Amidase domain-containing protein</fullName>
    </recommendedName>
</protein>
<proteinExistence type="predicted"/>
<accession>A0A081KC25</accession>